<accession>F0ZEE4</accession>
<dbReference type="InterPro" id="IPR013761">
    <property type="entry name" value="SAM/pointed_sf"/>
</dbReference>
<dbReference type="PROSITE" id="PS50105">
    <property type="entry name" value="SAM_DOMAIN"/>
    <property type="match status" value="1"/>
</dbReference>
<dbReference type="InterPro" id="IPR001660">
    <property type="entry name" value="SAM"/>
</dbReference>
<reference evidence="3" key="1">
    <citation type="journal article" date="2011" name="Genome Biol.">
        <title>Comparative genomics of the social amoebae Dictyostelium discoideum and Dictyostelium purpureum.</title>
        <authorList>
            <consortium name="US DOE Joint Genome Institute (JGI-PGF)"/>
            <person name="Sucgang R."/>
            <person name="Kuo A."/>
            <person name="Tian X."/>
            <person name="Salerno W."/>
            <person name="Parikh A."/>
            <person name="Feasley C.L."/>
            <person name="Dalin E."/>
            <person name="Tu H."/>
            <person name="Huang E."/>
            <person name="Barry K."/>
            <person name="Lindquist E."/>
            <person name="Shapiro H."/>
            <person name="Bruce D."/>
            <person name="Schmutz J."/>
            <person name="Salamov A."/>
            <person name="Fey P."/>
            <person name="Gaudet P."/>
            <person name="Anjard C."/>
            <person name="Babu M.M."/>
            <person name="Basu S."/>
            <person name="Bushmanova Y."/>
            <person name="van der Wel H."/>
            <person name="Katoh-Kurasawa M."/>
            <person name="Dinh C."/>
            <person name="Coutinho P.M."/>
            <person name="Saito T."/>
            <person name="Elias M."/>
            <person name="Schaap P."/>
            <person name="Kay R.R."/>
            <person name="Henrissat B."/>
            <person name="Eichinger L."/>
            <person name="Rivero F."/>
            <person name="Putnam N.H."/>
            <person name="West C.M."/>
            <person name="Loomis W.F."/>
            <person name="Chisholm R.L."/>
            <person name="Shaulsky G."/>
            <person name="Strassmann J.E."/>
            <person name="Queller D.C."/>
            <person name="Kuspa A."/>
            <person name="Grigoriev I.V."/>
        </authorList>
    </citation>
    <scope>NUCLEOTIDE SEQUENCE [LARGE SCALE GENOMIC DNA]</scope>
    <source>
        <strain evidence="3">QSDP1</strain>
    </source>
</reference>
<dbReference type="AlphaFoldDB" id="F0ZEE4"/>
<dbReference type="EMBL" id="GL870993">
    <property type="protein sequence ID" value="EGC37678.1"/>
    <property type="molecule type" value="Genomic_DNA"/>
</dbReference>
<evidence type="ECO:0000313" key="2">
    <source>
        <dbReference type="EMBL" id="EGC37678.1"/>
    </source>
</evidence>
<dbReference type="InParanoid" id="F0ZEE4"/>
<gene>
    <name evidence="2" type="ORF">DICPUDRAFT_149685</name>
</gene>
<dbReference type="Gene3D" id="1.10.150.50">
    <property type="entry name" value="Transcription Factor, Ets-1"/>
    <property type="match status" value="1"/>
</dbReference>
<proteinExistence type="predicted"/>
<dbReference type="GeneID" id="10499350"/>
<organism evidence="2 3">
    <name type="scientific">Dictyostelium purpureum</name>
    <name type="common">Slime mold</name>
    <dbReference type="NCBI Taxonomy" id="5786"/>
    <lineage>
        <taxon>Eukaryota</taxon>
        <taxon>Amoebozoa</taxon>
        <taxon>Evosea</taxon>
        <taxon>Eumycetozoa</taxon>
        <taxon>Dictyostelia</taxon>
        <taxon>Dictyosteliales</taxon>
        <taxon>Dictyosteliaceae</taxon>
        <taxon>Dictyostelium</taxon>
    </lineage>
</organism>
<dbReference type="RefSeq" id="XP_003285782.1">
    <property type="nucleotide sequence ID" value="XM_003285734.1"/>
</dbReference>
<name>F0ZEE4_DICPU</name>
<dbReference type="SUPFAM" id="SSF47769">
    <property type="entry name" value="SAM/Pointed domain"/>
    <property type="match status" value="1"/>
</dbReference>
<evidence type="ECO:0000259" key="1">
    <source>
        <dbReference type="PROSITE" id="PS50105"/>
    </source>
</evidence>
<dbReference type="SMART" id="SM00454">
    <property type="entry name" value="SAM"/>
    <property type="match status" value="2"/>
</dbReference>
<dbReference type="Proteomes" id="UP000001064">
    <property type="component" value="Unassembled WGS sequence"/>
</dbReference>
<dbReference type="OrthoDB" id="445896at2759"/>
<dbReference type="VEuPathDB" id="AmoebaDB:DICPUDRAFT_149685"/>
<keyword evidence="3" id="KW-1185">Reference proteome</keyword>
<feature type="domain" description="SAM" evidence="1">
    <location>
        <begin position="68"/>
        <end position="134"/>
    </location>
</feature>
<sequence length="240" mass="28389">MDISVEQILRYMIFFFKFIWDKVISTLFHKKREYKKVFKLEHDAQRHSNQNSNGNNEQNLIKKPVSEWESDEVCKWLKKNNVLKALIPIFRNINIDGSILLQIDGKKEQLENYGINTFGLKKNFKYEMNRALGKKNPITEKLKYEEILNLTIGQVSNLLGLCNLSTLKEIIEKNHVNGIALLHYEDKDFEDLKIPVAQKYILYPLIGSYYKKTTIKNKLLFNYIKIKSKFSWEEDIMNDS</sequence>
<protein>
    <recommendedName>
        <fullName evidence="1">SAM domain-containing protein</fullName>
    </recommendedName>
</protein>
<evidence type="ECO:0000313" key="3">
    <source>
        <dbReference type="Proteomes" id="UP000001064"/>
    </source>
</evidence>
<dbReference type="KEGG" id="dpp:DICPUDRAFT_149685"/>